<dbReference type="EMBL" id="CAJVPV010000868">
    <property type="protein sequence ID" value="CAG8477039.1"/>
    <property type="molecule type" value="Genomic_DNA"/>
</dbReference>
<dbReference type="Proteomes" id="UP000789342">
    <property type="component" value="Unassembled WGS sequence"/>
</dbReference>
<dbReference type="AlphaFoldDB" id="A0A9N8W4L8"/>
<dbReference type="OrthoDB" id="2190947at2759"/>
<dbReference type="PANTHER" id="PTHR17453:SF0">
    <property type="entry name" value="SIGNAL RECOGNITION PARTICLE 19 KDA PROTEIN"/>
    <property type="match status" value="1"/>
</dbReference>
<dbReference type="InterPro" id="IPR002778">
    <property type="entry name" value="Signal_recog_particle_SRP19"/>
</dbReference>
<protein>
    <submittedName>
        <fullName evidence="6">4418_t:CDS:1</fullName>
    </submittedName>
</protein>
<keyword evidence="4" id="KW-0687">Ribonucleoprotein</keyword>
<comment type="caution">
    <text evidence="6">The sequence shown here is derived from an EMBL/GenBank/DDBJ whole genome shotgun (WGS) entry which is preliminary data.</text>
</comment>
<dbReference type="GO" id="GO:0005786">
    <property type="term" value="C:signal recognition particle, endoplasmic reticulum targeting"/>
    <property type="evidence" value="ECO:0007669"/>
    <property type="project" value="UniProtKB-KW"/>
</dbReference>
<feature type="compositionally biased region" description="Basic residues" evidence="5">
    <location>
        <begin position="204"/>
        <end position="213"/>
    </location>
</feature>
<feature type="region of interest" description="Disordered" evidence="5">
    <location>
        <begin position="1"/>
        <end position="26"/>
    </location>
</feature>
<proteinExistence type="predicted"/>
<dbReference type="SUPFAM" id="SSF69695">
    <property type="entry name" value="SRP19"/>
    <property type="match status" value="1"/>
</dbReference>
<accession>A0A9N8W4L8</accession>
<organism evidence="6 7">
    <name type="scientific">Acaulospora morrowiae</name>
    <dbReference type="NCBI Taxonomy" id="94023"/>
    <lineage>
        <taxon>Eukaryota</taxon>
        <taxon>Fungi</taxon>
        <taxon>Fungi incertae sedis</taxon>
        <taxon>Mucoromycota</taxon>
        <taxon>Glomeromycotina</taxon>
        <taxon>Glomeromycetes</taxon>
        <taxon>Diversisporales</taxon>
        <taxon>Acaulosporaceae</taxon>
        <taxon>Acaulospora</taxon>
    </lineage>
</organism>
<feature type="region of interest" description="Disordered" evidence="5">
    <location>
        <begin position="149"/>
        <end position="213"/>
    </location>
</feature>
<dbReference type="Gene3D" id="3.30.56.30">
    <property type="entry name" value="Signal recognition particle, SRP19-like subunit"/>
    <property type="match status" value="1"/>
</dbReference>
<evidence type="ECO:0000256" key="2">
    <source>
        <dbReference type="ARBA" id="ARBA00022490"/>
    </source>
</evidence>
<gene>
    <name evidence="6" type="ORF">AMORRO_LOCUS2124</name>
</gene>
<dbReference type="Pfam" id="PF01922">
    <property type="entry name" value="SRP19"/>
    <property type="match status" value="1"/>
</dbReference>
<evidence type="ECO:0000256" key="1">
    <source>
        <dbReference type="ARBA" id="ARBA00004496"/>
    </source>
</evidence>
<keyword evidence="2" id="KW-0963">Cytoplasm</keyword>
<keyword evidence="7" id="KW-1185">Reference proteome</keyword>
<keyword evidence="3" id="KW-0733">Signal recognition particle</keyword>
<feature type="compositionally biased region" description="Low complexity" evidence="5">
    <location>
        <begin position="180"/>
        <end position="192"/>
    </location>
</feature>
<evidence type="ECO:0000256" key="3">
    <source>
        <dbReference type="ARBA" id="ARBA00023135"/>
    </source>
</evidence>
<evidence type="ECO:0000313" key="7">
    <source>
        <dbReference type="Proteomes" id="UP000789342"/>
    </source>
</evidence>
<evidence type="ECO:0000256" key="4">
    <source>
        <dbReference type="ARBA" id="ARBA00023274"/>
    </source>
</evidence>
<reference evidence="6" key="1">
    <citation type="submission" date="2021-06" db="EMBL/GenBank/DDBJ databases">
        <authorList>
            <person name="Kallberg Y."/>
            <person name="Tangrot J."/>
            <person name="Rosling A."/>
        </authorList>
    </citation>
    <scope>NUCLEOTIDE SEQUENCE</scope>
    <source>
        <strain evidence="6">CL551</strain>
    </source>
</reference>
<name>A0A9N8W4L8_9GLOM</name>
<comment type="subcellular location">
    <subcellularLocation>
        <location evidence="1">Cytoplasm</location>
    </subcellularLocation>
</comment>
<evidence type="ECO:0000256" key="5">
    <source>
        <dbReference type="SAM" id="MobiDB-lite"/>
    </source>
</evidence>
<evidence type="ECO:0000313" key="6">
    <source>
        <dbReference type="EMBL" id="CAG8477039.1"/>
    </source>
</evidence>
<dbReference type="GO" id="GO:0006617">
    <property type="term" value="P:SRP-dependent cotranslational protein targeting to membrane, signal sequence recognition"/>
    <property type="evidence" value="ECO:0007669"/>
    <property type="project" value="TreeGrafter"/>
</dbReference>
<dbReference type="InterPro" id="IPR036521">
    <property type="entry name" value="SRP19-like_sf"/>
</dbReference>
<sequence>MPKGKKKEVSRNLPTMPVSSAMDLDDDPPDFLPEAPVFTKVATDDAAYKTWVCLYPVYFDSKKTVQQGRKVRADIAVPNPLAVDIAESVKTLGVSCVFEPRKTHPTDWKNPGRVRARLFTELKKPSMDDIPTRKELIKRVAELLPEIQKKNPQQFPPPHSPAISNGASKETKTPDAGATSSSSPSSSTSGPTPVGGGSGSSTSSKKKGRKGRK</sequence>
<dbReference type="PANTHER" id="PTHR17453">
    <property type="entry name" value="SIGNAL RECOGNITION PARTICLE 19 KD PROTEIN"/>
    <property type="match status" value="1"/>
</dbReference>
<dbReference type="GO" id="GO:0008312">
    <property type="term" value="F:7S RNA binding"/>
    <property type="evidence" value="ECO:0007669"/>
    <property type="project" value="InterPro"/>
</dbReference>